<dbReference type="Pfam" id="PF00583">
    <property type="entry name" value="Acetyltransf_1"/>
    <property type="match status" value="1"/>
</dbReference>
<dbReference type="SUPFAM" id="SSF55729">
    <property type="entry name" value="Acyl-CoA N-acyltransferases (Nat)"/>
    <property type="match status" value="1"/>
</dbReference>
<dbReference type="Gene3D" id="3.40.50.1240">
    <property type="entry name" value="Phosphoglycerate mutase-like"/>
    <property type="match status" value="1"/>
</dbReference>
<dbReference type="AlphaFoldDB" id="A0A4P7GND8"/>
<evidence type="ECO:0000313" key="4">
    <source>
        <dbReference type="EMBL" id="QBR93414.1"/>
    </source>
</evidence>
<dbReference type="PANTHER" id="PTHR20935:SF1">
    <property type="entry name" value="SLL1549 PROTEIN"/>
    <property type="match status" value="1"/>
</dbReference>
<dbReference type="SUPFAM" id="SSF53254">
    <property type="entry name" value="Phosphoglycerate mutase-like"/>
    <property type="match status" value="1"/>
</dbReference>
<evidence type="ECO:0000259" key="3">
    <source>
        <dbReference type="PROSITE" id="PS51186"/>
    </source>
</evidence>
<dbReference type="InterPro" id="IPR029033">
    <property type="entry name" value="His_PPase_superfam"/>
</dbReference>
<dbReference type="EMBL" id="CP038267">
    <property type="protein sequence ID" value="QBR93414.1"/>
    <property type="molecule type" value="Genomic_DNA"/>
</dbReference>
<dbReference type="InterPro" id="IPR013078">
    <property type="entry name" value="His_Pase_superF_clade-1"/>
</dbReference>
<dbReference type="Pfam" id="PF00300">
    <property type="entry name" value="His_Phos_1"/>
    <property type="match status" value="1"/>
</dbReference>
<dbReference type="CDD" id="cd07067">
    <property type="entry name" value="HP_PGM_like"/>
    <property type="match status" value="1"/>
</dbReference>
<dbReference type="PANTHER" id="PTHR20935">
    <property type="entry name" value="PHOSPHOGLYCERATE MUTASE-RELATED"/>
    <property type="match status" value="1"/>
</dbReference>
<proteinExistence type="predicted"/>
<evidence type="ECO:0000256" key="1">
    <source>
        <dbReference type="ARBA" id="ARBA00022801"/>
    </source>
</evidence>
<dbReference type="OrthoDB" id="9810154at2"/>
<keyword evidence="5" id="KW-1185">Reference proteome</keyword>
<gene>
    <name evidence="4" type="ORF">EXE57_14905</name>
</gene>
<evidence type="ECO:0000256" key="2">
    <source>
        <dbReference type="SAM" id="MobiDB-lite"/>
    </source>
</evidence>
<organism evidence="4 5">
    <name type="scientific">Nocardioides euryhalodurans</name>
    <dbReference type="NCBI Taxonomy" id="2518370"/>
    <lineage>
        <taxon>Bacteria</taxon>
        <taxon>Bacillati</taxon>
        <taxon>Actinomycetota</taxon>
        <taxon>Actinomycetes</taxon>
        <taxon>Propionibacteriales</taxon>
        <taxon>Nocardioidaceae</taxon>
        <taxon>Nocardioides</taxon>
    </lineage>
</organism>
<dbReference type="InterPro" id="IPR000182">
    <property type="entry name" value="GNAT_dom"/>
</dbReference>
<keyword evidence="4" id="KW-0808">Transferase</keyword>
<feature type="region of interest" description="Disordered" evidence="2">
    <location>
        <begin position="12"/>
        <end position="36"/>
    </location>
</feature>
<sequence>MPTRTLVLLRHGKSDWSGNHDDRHRPLTGRGRRQAAEAGRWLAGHGPALDLAVVSPATRAAAAWELAAAELQHSPAVRLDETAYAFDGMALRHVVRDLPAEAGAVALVGHNPALEELVELVADVRLTLSTSCLAVLAWKGGWADAGSTRARVLAHGRPPTPPAGEVVVRTRRDGDVPGLVEVLAAQQAVSRYPMRWPLPFPVEEFIVRPGQVVAWTAELDGRPVGHVAVHEPAPDSPLTDLWAAAHGRPPEQLGVLGTLFVDSGLRGSGIGRRLHDTALDWLHDHDLAACLDVVPVHRPAAQMYAALGWRVVGHARPAWLPASAPDVVAMVHTGSPGDPTGLS</sequence>
<dbReference type="PROSITE" id="PS51186">
    <property type="entry name" value="GNAT"/>
    <property type="match status" value="1"/>
</dbReference>
<reference evidence="4 5" key="1">
    <citation type="submission" date="2019-03" db="EMBL/GenBank/DDBJ databases">
        <title>Three New Species of Nocardioides, Nocardioides euryhalodurans sp. nov., Nocardioides seonyuensis sp. nov. and Nocardioides eburneoflavus sp. nov., Iolated from Soil.</title>
        <authorList>
            <person name="Roh S.G."/>
            <person name="Lee C."/>
            <person name="Kim M.-K."/>
            <person name="Kim S.B."/>
        </authorList>
    </citation>
    <scope>NUCLEOTIDE SEQUENCE [LARGE SCALE GENOMIC DNA]</scope>
    <source>
        <strain evidence="4 5">MMS17-SY117</strain>
    </source>
</reference>
<name>A0A4P7GND8_9ACTN</name>
<protein>
    <submittedName>
        <fullName evidence="4">GNAT family N-acetyltransferase</fullName>
    </submittedName>
</protein>
<feature type="domain" description="N-acetyltransferase" evidence="3">
    <location>
        <begin position="166"/>
        <end position="335"/>
    </location>
</feature>
<dbReference type="CDD" id="cd04301">
    <property type="entry name" value="NAT_SF"/>
    <property type="match status" value="1"/>
</dbReference>
<dbReference type="InterPro" id="IPR016181">
    <property type="entry name" value="Acyl_CoA_acyltransferase"/>
</dbReference>
<dbReference type="KEGG" id="noy:EXE57_14905"/>
<accession>A0A4P7GND8</accession>
<evidence type="ECO:0000313" key="5">
    <source>
        <dbReference type="Proteomes" id="UP000294894"/>
    </source>
</evidence>
<dbReference type="RefSeq" id="WP_135078825.1">
    <property type="nucleotide sequence ID" value="NZ_CP038267.1"/>
</dbReference>
<dbReference type="GO" id="GO:0016787">
    <property type="term" value="F:hydrolase activity"/>
    <property type="evidence" value="ECO:0007669"/>
    <property type="project" value="UniProtKB-KW"/>
</dbReference>
<keyword evidence="1" id="KW-0378">Hydrolase</keyword>
<feature type="compositionally biased region" description="Basic and acidic residues" evidence="2">
    <location>
        <begin position="12"/>
        <end position="25"/>
    </location>
</feature>
<dbReference type="Gene3D" id="3.40.630.30">
    <property type="match status" value="1"/>
</dbReference>
<dbReference type="GO" id="GO:0016747">
    <property type="term" value="F:acyltransferase activity, transferring groups other than amino-acyl groups"/>
    <property type="evidence" value="ECO:0007669"/>
    <property type="project" value="InterPro"/>
</dbReference>
<dbReference type="Proteomes" id="UP000294894">
    <property type="component" value="Chromosome"/>
</dbReference>
<dbReference type="SMART" id="SM00855">
    <property type="entry name" value="PGAM"/>
    <property type="match status" value="1"/>
</dbReference>
<dbReference type="InterPro" id="IPR051021">
    <property type="entry name" value="Mito_Ser/Thr_phosphatase"/>
</dbReference>